<gene>
    <name evidence="1" type="ORF">MHIR_DE00651</name>
</gene>
<dbReference type="AlphaFoldDB" id="A0A143WT19"/>
<evidence type="ECO:0000313" key="2">
    <source>
        <dbReference type="Proteomes" id="UP000095322"/>
    </source>
</evidence>
<dbReference type="Proteomes" id="UP000095322">
    <property type="component" value="Chromosome I"/>
</dbReference>
<protein>
    <submittedName>
        <fullName evidence="1">Uncharacterized protein</fullName>
    </submittedName>
</protein>
<name>A0A143WT19_9ENTR</name>
<evidence type="ECO:0000313" key="1">
    <source>
        <dbReference type="EMBL" id="CUX96885.1"/>
    </source>
</evidence>
<dbReference type="EMBL" id="LN999833">
    <property type="protein sequence ID" value="CUX96885.1"/>
    <property type="molecule type" value="Genomic_DNA"/>
</dbReference>
<accession>A0A143WT19</accession>
<reference evidence="2" key="1">
    <citation type="submission" date="2016-01" db="EMBL/GenBank/DDBJ databases">
        <authorList>
            <person name="Husnik F."/>
        </authorList>
    </citation>
    <scope>NUCLEOTIDE SEQUENCE [LARGE SCALE GENOMIC DNA]</scope>
</reference>
<keyword evidence="2" id="KW-1185">Reference proteome</keyword>
<dbReference type="KEGG" id="den:MHIR_DE00651"/>
<sequence>MAAGDNYDEVGLIMEIFALKLTTTPSGQSKVSGGHVQELFTKYSPNPICNTVTVFFLILQD</sequence>
<proteinExistence type="predicted"/>
<organism evidence="1 2">
    <name type="scientific">Candidatus Doolittlea endobia</name>
    <dbReference type="NCBI Taxonomy" id="1778262"/>
    <lineage>
        <taxon>Bacteria</taxon>
        <taxon>Pseudomonadati</taxon>
        <taxon>Pseudomonadota</taxon>
        <taxon>Gammaproteobacteria</taxon>
        <taxon>Enterobacterales</taxon>
        <taxon>Enterobacteriaceae</taxon>
        <taxon>Candidatus Doolittlea</taxon>
    </lineage>
</organism>